<feature type="signal peptide" evidence="1">
    <location>
        <begin position="1"/>
        <end position="18"/>
    </location>
</feature>
<feature type="chain" id="PRO_5011666431" description="DUF3455 domain-containing protein" evidence="1">
    <location>
        <begin position="19"/>
        <end position="203"/>
    </location>
</feature>
<name>A0A1G6VM27_9BACT</name>
<gene>
    <name evidence="2" type="ORF">SAMN04487996_101286</name>
</gene>
<dbReference type="PROSITE" id="PS51257">
    <property type="entry name" value="PROKAR_LIPOPROTEIN"/>
    <property type="match status" value="1"/>
</dbReference>
<evidence type="ECO:0008006" key="4">
    <source>
        <dbReference type="Google" id="ProtNLM"/>
    </source>
</evidence>
<reference evidence="3" key="1">
    <citation type="submission" date="2016-10" db="EMBL/GenBank/DDBJ databases">
        <authorList>
            <person name="Varghese N."/>
            <person name="Submissions S."/>
        </authorList>
    </citation>
    <scope>NUCLEOTIDE SEQUENCE [LARGE SCALE GENOMIC DNA]</scope>
    <source>
        <strain evidence="3">DSM 25329</strain>
    </source>
</reference>
<dbReference type="OrthoDB" id="193535at2"/>
<organism evidence="2 3">
    <name type="scientific">Dyadobacter soli</name>
    <dbReference type="NCBI Taxonomy" id="659014"/>
    <lineage>
        <taxon>Bacteria</taxon>
        <taxon>Pseudomonadati</taxon>
        <taxon>Bacteroidota</taxon>
        <taxon>Cytophagia</taxon>
        <taxon>Cytophagales</taxon>
        <taxon>Spirosomataceae</taxon>
        <taxon>Dyadobacter</taxon>
    </lineage>
</organism>
<dbReference type="Pfam" id="PF11937">
    <property type="entry name" value="DUF3455"/>
    <property type="match status" value="1"/>
</dbReference>
<protein>
    <recommendedName>
        <fullName evidence="4">DUF3455 domain-containing protein</fullName>
    </recommendedName>
</protein>
<proteinExistence type="predicted"/>
<dbReference type="Proteomes" id="UP000198748">
    <property type="component" value="Unassembled WGS sequence"/>
</dbReference>
<dbReference type="STRING" id="659014.SAMN04487996_101286"/>
<dbReference type="PANTHER" id="PTHR35567">
    <property type="entry name" value="MALATE DEHYDROGENASE (AFU_ORTHOLOGUE AFUA_2G13800)"/>
    <property type="match status" value="1"/>
</dbReference>
<evidence type="ECO:0000313" key="2">
    <source>
        <dbReference type="EMBL" id="SDD54690.1"/>
    </source>
</evidence>
<evidence type="ECO:0000256" key="1">
    <source>
        <dbReference type="SAM" id="SignalP"/>
    </source>
</evidence>
<dbReference type="RefSeq" id="WP_090145963.1">
    <property type="nucleotide sequence ID" value="NZ_FNAN01000001.1"/>
</dbReference>
<accession>A0A1G6VM27</accession>
<dbReference type="AlphaFoldDB" id="A0A1G6VM27"/>
<dbReference type="InterPro" id="IPR021851">
    <property type="entry name" value="DUF3455"/>
</dbReference>
<sequence length="203" mass="21771">MYKVFCLCKTAIFAAAFAANFLMACTDHGEPDPLSPAEHISQALALPIPAQVALPANPYGHTRVAAYFAKGIQKYRSQVKANSNPITYEWAFVAPQADLFDNSNAKIGTHFAGPSWSVIASDALIVAQQFTPPKTANVDAGSVDWLLLMPKTGTTPTGRFEGVDYIQRIATAGGRAPSTPPNEAGETIEVPYTAVYIFSKIAY</sequence>
<keyword evidence="3" id="KW-1185">Reference proteome</keyword>
<dbReference type="EMBL" id="FNAN01000001">
    <property type="protein sequence ID" value="SDD54690.1"/>
    <property type="molecule type" value="Genomic_DNA"/>
</dbReference>
<evidence type="ECO:0000313" key="3">
    <source>
        <dbReference type="Proteomes" id="UP000198748"/>
    </source>
</evidence>
<dbReference type="PANTHER" id="PTHR35567:SF1">
    <property type="entry name" value="CONSERVED FUNGAL PROTEIN (AFU_ORTHOLOGUE AFUA_1G14230)"/>
    <property type="match status" value="1"/>
</dbReference>
<keyword evidence="1" id="KW-0732">Signal</keyword>